<dbReference type="EMBL" id="CAQQ02086949">
    <property type="status" value="NOT_ANNOTATED_CDS"/>
    <property type="molecule type" value="Genomic_DNA"/>
</dbReference>
<keyword evidence="3" id="KW-1185">Reference proteome</keyword>
<evidence type="ECO:0000313" key="2">
    <source>
        <dbReference type="EnsemblMetazoa" id="MESCA008045-PA"/>
    </source>
</evidence>
<dbReference type="HOGENOM" id="CLU_1688740_0_0_1"/>
<sequence>MRIYLKCLFFPLITLVYSEWVKLNLSSKELKENPSSAWLRYQQERFNHRTKLSNLNITTVSKLNVFDTNAHLMPVPQTNISGKIELPANKKTSFIMETLNTPIQMTSLDGFVKFLKNLQGKLIRKGKTTIIDKIKTLNDLKDKIIKNIASNQCYKK</sequence>
<reference evidence="2" key="2">
    <citation type="submission" date="2015-06" db="UniProtKB">
        <authorList>
            <consortium name="EnsemblMetazoa"/>
        </authorList>
    </citation>
    <scope>IDENTIFICATION</scope>
</reference>
<dbReference type="EMBL" id="CAQQ02086950">
    <property type="status" value="NOT_ANNOTATED_CDS"/>
    <property type="molecule type" value="Genomic_DNA"/>
</dbReference>
<dbReference type="EnsemblMetazoa" id="MESCA008045-RA">
    <property type="protein sequence ID" value="MESCA008045-PA"/>
    <property type="gene ID" value="MESCA008045"/>
</dbReference>
<organism evidence="2 3">
    <name type="scientific">Megaselia scalaris</name>
    <name type="common">Humpbacked fly</name>
    <name type="synonym">Phora scalaris</name>
    <dbReference type="NCBI Taxonomy" id="36166"/>
    <lineage>
        <taxon>Eukaryota</taxon>
        <taxon>Metazoa</taxon>
        <taxon>Ecdysozoa</taxon>
        <taxon>Arthropoda</taxon>
        <taxon>Hexapoda</taxon>
        <taxon>Insecta</taxon>
        <taxon>Pterygota</taxon>
        <taxon>Neoptera</taxon>
        <taxon>Endopterygota</taxon>
        <taxon>Diptera</taxon>
        <taxon>Brachycera</taxon>
        <taxon>Muscomorpha</taxon>
        <taxon>Platypezoidea</taxon>
        <taxon>Phoridae</taxon>
        <taxon>Megaseliini</taxon>
        <taxon>Megaselia</taxon>
    </lineage>
</organism>
<protein>
    <submittedName>
        <fullName evidence="2">Uncharacterized protein</fullName>
    </submittedName>
</protein>
<feature type="chain" id="PRO_5004577786" evidence="1">
    <location>
        <begin position="19"/>
        <end position="156"/>
    </location>
</feature>
<dbReference type="Proteomes" id="UP000015102">
    <property type="component" value="Unassembled WGS sequence"/>
</dbReference>
<feature type="signal peptide" evidence="1">
    <location>
        <begin position="1"/>
        <end position="18"/>
    </location>
</feature>
<keyword evidence="1" id="KW-0732">Signal</keyword>
<reference evidence="3" key="1">
    <citation type="submission" date="2013-02" db="EMBL/GenBank/DDBJ databases">
        <authorList>
            <person name="Hughes D."/>
        </authorList>
    </citation>
    <scope>NUCLEOTIDE SEQUENCE</scope>
    <source>
        <strain>Durham</strain>
        <strain evidence="3">NC isolate 2 -- Noor lab</strain>
    </source>
</reference>
<name>T1GW73_MEGSC</name>
<accession>T1GW73</accession>
<evidence type="ECO:0000313" key="3">
    <source>
        <dbReference type="Proteomes" id="UP000015102"/>
    </source>
</evidence>
<dbReference type="AlphaFoldDB" id="T1GW73"/>
<evidence type="ECO:0000256" key="1">
    <source>
        <dbReference type="SAM" id="SignalP"/>
    </source>
</evidence>
<proteinExistence type="predicted"/>